<keyword evidence="11" id="KW-0472">Membrane</keyword>
<feature type="region of interest" description="Disordered" evidence="13">
    <location>
        <begin position="43"/>
        <end position="64"/>
    </location>
</feature>
<dbReference type="PANTHER" id="PTHR20900:SF0">
    <property type="entry name" value="NADH DEHYDROGENASE [UBIQUINONE] 1 BETA SUBCOMPLEX SUBUNIT 7"/>
    <property type="match status" value="1"/>
</dbReference>
<evidence type="ECO:0000256" key="5">
    <source>
        <dbReference type="ARBA" id="ARBA00018677"/>
    </source>
</evidence>
<evidence type="ECO:0000256" key="13">
    <source>
        <dbReference type="SAM" id="MobiDB-lite"/>
    </source>
</evidence>
<comment type="subcellular location">
    <subcellularLocation>
        <location evidence="3">Mitochondrion inner membrane</location>
        <topology evidence="3">Peripheral membrane protein</topology>
    </subcellularLocation>
    <subcellularLocation>
        <location evidence="2">Mitochondrion intermembrane space</location>
    </subcellularLocation>
</comment>
<gene>
    <name evidence="14" type="ORF">DH2020_010957</name>
</gene>
<dbReference type="PANTHER" id="PTHR20900">
    <property type="entry name" value="NADH:UBIQUINONE OXIDOREDUCTASE B18-LIKE SUBUNIT"/>
    <property type="match status" value="1"/>
</dbReference>
<keyword evidence="15" id="KW-1185">Reference proteome</keyword>
<protein>
    <recommendedName>
        <fullName evidence="5">NADH dehydrogenase [ubiquinone] 1 beta subcomplex subunit 7</fullName>
    </recommendedName>
</protein>
<evidence type="ECO:0000256" key="10">
    <source>
        <dbReference type="ARBA" id="ARBA00023128"/>
    </source>
</evidence>
<dbReference type="EMBL" id="JABTTQ020000005">
    <property type="protein sequence ID" value="KAK6156709.1"/>
    <property type="molecule type" value="Genomic_DNA"/>
</dbReference>
<evidence type="ECO:0000256" key="8">
    <source>
        <dbReference type="ARBA" id="ARBA00022792"/>
    </source>
</evidence>
<sequence length="64" mass="7526">MSGSAMSEFYLPWKCESEQHTYEKCEYELVMERMLQMQKIREREAQLKGQSPQSLPQIPKTANA</sequence>
<evidence type="ECO:0000313" key="14">
    <source>
        <dbReference type="EMBL" id="KAK6156709.1"/>
    </source>
</evidence>
<name>A0ABR0XC16_REHGL</name>
<organism evidence="14 15">
    <name type="scientific">Rehmannia glutinosa</name>
    <name type="common">Chinese foxglove</name>
    <dbReference type="NCBI Taxonomy" id="99300"/>
    <lineage>
        <taxon>Eukaryota</taxon>
        <taxon>Viridiplantae</taxon>
        <taxon>Streptophyta</taxon>
        <taxon>Embryophyta</taxon>
        <taxon>Tracheophyta</taxon>
        <taxon>Spermatophyta</taxon>
        <taxon>Magnoliopsida</taxon>
        <taxon>eudicotyledons</taxon>
        <taxon>Gunneridae</taxon>
        <taxon>Pentapetalae</taxon>
        <taxon>asterids</taxon>
        <taxon>lamiids</taxon>
        <taxon>Lamiales</taxon>
        <taxon>Orobanchaceae</taxon>
        <taxon>Rehmannieae</taxon>
        <taxon>Rehmannia</taxon>
    </lineage>
</organism>
<accession>A0ABR0XC16</accession>
<evidence type="ECO:0000256" key="6">
    <source>
        <dbReference type="ARBA" id="ARBA00022448"/>
    </source>
</evidence>
<evidence type="ECO:0000256" key="7">
    <source>
        <dbReference type="ARBA" id="ARBA00022660"/>
    </source>
</evidence>
<comment type="caution">
    <text evidence="14">The sequence shown here is derived from an EMBL/GenBank/DDBJ whole genome shotgun (WGS) entry which is preliminary data.</text>
</comment>
<comment type="function">
    <text evidence="1">Accessory subunit of the mitochondrial membrane respiratory chain NADH dehydrogenase (Complex I), that is believed not to be involved in catalysis. Complex I functions in the transfer of electrons from NADH to the respiratory chain. The immediate electron acceptor for the enzyme is believed to be ubiquinone.</text>
</comment>
<evidence type="ECO:0000256" key="4">
    <source>
        <dbReference type="ARBA" id="ARBA00008006"/>
    </source>
</evidence>
<keyword evidence="7" id="KW-0679">Respiratory chain</keyword>
<evidence type="ECO:0000313" key="15">
    <source>
        <dbReference type="Proteomes" id="UP001318860"/>
    </source>
</evidence>
<keyword evidence="10" id="KW-0496">Mitochondrion</keyword>
<comment type="similarity">
    <text evidence="4">Belongs to the complex I NDUFB7 subunit family.</text>
</comment>
<keyword evidence="9" id="KW-0249">Electron transport</keyword>
<dbReference type="InterPro" id="IPR008698">
    <property type="entry name" value="NDUB7"/>
</dbReference>
<feature type="compositionally biased region" description="Polar residues" evidence="13">
    <location>
        <begin position="48"/>
        <end position="64"/>
    </location>
</feature>
<evidence type="ECO:0000256" key="2">
    <source>
        <dbReference type="ARBA" id="ARBA00004569"/>
    </source>
</evidence>
<evidence type="ECO:0000256" key="11">
    <source>
        <dbReference type="ARBA" id="ARBA00023136"/>
    </source>
</evidence>
<keyword evidence="12" id="KW-1015">Disulfide bond</keyword>
<dbReference type="Proteomes" id="UP001318860">
    <property type="component" value="Unassembled WGS sequence"/>
</dbReference>
<evidence type="ECO:0000256" key="3">
    <source>
        <dbReference type="ARBA" id="ARBA00004637"/>
    </source>
</evidence>
<keyword evidence="8" id="KW-0999">Mitochondrion inner membrane</keyword>
<evidence type="ECO:0000256" key="12">
    <source>
        <dbReference type="ARBA" id="ARBA00023157"/>
    </source>
</evidence>
<reference evidence="14 15" key="1">
    <citation type="journal article" date="2021" name="Comput. Struct. Biotechnol. J.">
        <title>De novo genome assembly of the potent medicinal plant Rehmannia glutinosa using nanopore technology.</title>
        <authorList>
            <person name="Ma L."/>
            <person name="Dong C."/>
            <person name="Song C."/>
            <person name="Wang X."/>
            <person name="Zheng X."/>
            <person name="Niu Y."/>
            <person name="Chen S."/>
            <person name="Feng W."/>
        </authorList>
    </citation>
    <scope>NUCLEOTIDE SEQUENCE [LARGE SCALE GENOMIC DNA]</scope>
    <source>
        <strain evidence="14">DH-2019</strain>
    </source>
</reference>
<evidence type="ECO:0000256" key="9">
    <source>
        <dbReference type="ARBA" id="ARBA00022982"/>
    </source>
</evidence>
<dbReference type="Pfam" id="PF05676">
    <property type="entry name" value="NDUF_B7"/>
    <property type="match status" value="1"/>
</dbReference>
<evidence type="ECO:0000256" key="1">
    <source>
        <dbReference type="ARBA" id="ARBA00003195"/>
    </source>
</evidence>
<proteinExistence type="inferred from homology"/>
<keyword evidence="6" id="KW-0813">Transport</keyword>